<dbReference type="Proteomes" id="UP000195305">
    <property type="component" value="Unassembled WGS sequence"/>
</dbReference>
<gene>
    <name evidence="6" type="ORF">B5E75_00915</name>
</gene>
<dbReference type="PROSITE" id="PS50937">
    <property type="entry name" value="HTH_MERR_2"/>
    <property type="match status" value="1"/>
</dbReference>
<keyword evidence="7" id="KW-1185">Reference proteome</keyword>
<feature type="transmembrane region" description="Helical" evidence="4">
    <location>
        <begin position="202"/>
        <end position="221"/>
    </location>
</feature>
<dbReference type="PANTHER" id="PTHR30204">
    <property type="entry name" value="REDOX-CYCLING DRUG-SENSING TRANSCRIPTIONAL ACTIVATOR SOXR"/>
    <property type="match status" value="1"/>
</dbReference>
<dbReference type="RefSeq" id="WP_087356939.1">
    <property type="nucleotide sequence ID" value="NZ_NFLJ01000002.1"/>
</dbReference>
<dbReference type="InterPro" id="IPR009061">
    <property type="entry name" value="DNA-bd_dom_put_sf"/>
</dbReference>
<proteinExistence type="predicted"/>
<dbReference type="InterPro" id="IPR000551">
    <property type="entry name" value="MerR-type_HTH_dom"/>
</dbReference>
<evidence type="ECO:0000259" key="5">
    <source>
        <dbReference type="PROSITE" id="PS50937"/>
    </source>
</evidence>
<feature type="transmembrane region" description="Helical" evidence="4">
    <location>
        <begin position="159"/>
        <end position="182"/>
    </location>
</feature>
<comment type="caution">
    <text evidence="6">The sequence shown here is derived from an EMBL/GenBank/DDBJ whole genome shotgun (WGS) entry which is preliminary data.</text>
</comment>
<keyword evidence="1" id="KW-0805">Transcription regulation</keyword>
<dbReference type="EMBL" id="NFLJ01000002">
    <property type="protein sequence ID" value="OUQ36386.1"/>
    <property type="molecule type" value="Genomic_DNA"/>
</dbReference>
<evidence type="ECO:0000256" key="4">
    <source>
        <dbReference type="SAM" id="Phobius"/>
    </source>
</evidence>
<evidence type="ECO:0000256" key="2">
    <source>
        <dbReference type="ARBA" id="ARBA00023125"/>
    </source>
</evidence>
<keyword evidence="4" id="KW-0472">Membrane</keyword>
<organism evidence="6 7">
    <name type="scientific">Massilimicrobiota timonensis</name>
    <dbReference type="NCBI Taxonomy" id="1776392"/>
    <lineage>
        <taxon>Bacteria</taxon>
        <taxon>Bacillati</taxon>
        <taxon>Bacillota</taxon>
        <taxon>Erysipelotrichia</taxon>
        <taxon>Erysipelotrichales</taxon>
        <taxon>Erysipelotrichaceae</taxon>
        <taxon>Massilimicrobiota</taxon>
    </lineage>
</organism>
<dbReference type="OrthoDB" id="1655810at2"/>
<dbReference type="SMART" id="SM00422">
    <property type="entry name" value="HTH_MERR"/>
    <property type="match status" value="1"/>
</dbReference>
<sequence length="364" mass="42638">MKIKEVEKQLSISSHALRYYEKMHLIHPHRDENGYRDYNMQDIDRLKKIRFLRELEIPIEDIAAILDQSTNFQTVLEHHIQKLDTKITSLQYIQQICQEFQDKGIPVLDVLTQEQLQEQKHIDKTLVKQGLKKLGDYLRSQHTTVIGTRIQIADYLTGLLIMIALSIGLGFVFGDVLPRMIGRVNSQYHLSLLTGYSPHLKMFVLMTIISLILILSLYHIAITKQDYIELTDQGIQICSRQFQSRYSILIGFLLKQSERRNQHYQWQQLKNVSIDIVISTMTQRYGLSKIYLPRFTFTFDDGQVYTIKSGLAFDENSKMAYQIIKAKHIPITGDDYTIGFYKQDEMSGFEYFEKHYALNTPRKK</sequence>
<evidence type="ECO:0000256" key="3">
    <source>
        <dbReference type="ARBA" id="ARBA00023163"/>
    </source>
</evidence>
<dbReference type="InterPro" id="IPR047057">
    <property type="entry name" value="MerR_fam"/>
</dbReference>
<dbReference type="GO" id="GO:0003677">
    <property type="term" value="F:DNA binding"/>
    <property type="evidence" value="ECO:0007669"/>
    <property type="project" value="UniProtKB-KW"/>
</dbReference>
<dbReference type="Pfam" id="PF13411">
    <property type="entry name" value="MerR_1"/>
    <property type="match status" value="1"/>
</dbReference>
<dbReference type="PANTHER" id="PTHR30204:SF94">
    <property type="entry name" value="HEAVY METAL-DEPENDENT TRANSCRIPTIONAL REGULATOR HI_0293-RELATED"/>
    <property type="match status" value="1"/>
</dbReference>
<dbReference type="CDD" id="cd00592">
    <property type="entry name" value="HTH_MerR-like"/>
    <property type="match status" value="1"/>
</dbReference>
<dbReference type="Gene3D" id="1.10.1660.10">
    <property type="match status" value="1"/>
</dbReference>
<keyword evidence="4" id="KW-0812">Transmembrane</keyword>
<evidence type="ECO:0000313" key="6">
    <source>
        <dbReference type="EMBL" id="OUQ36386.1"/>
    </source>
</evidence>
<name>A0A1Y4T2H5_9FIRM</name>
<keyword evidence="3" id="KW-0804">Transcription</keyword>
<keyword evidence="4" id="KW-1133">Transmembrane helix</keyword>
<dbReference type="SUPFAM" id="SSF46955">
    <property type="entry name" value="Putative DNA-binding domain"/>
    <property type="match status" value="1"/>
</dbReference>
<dbReference type="AlphaFoldDB" id="A0A1Y4T2H5"/>
<feature type="domain" description="HTH merR-type" evidence="5">
    <location>
        <begin position="1"/>
        <end position="68"/>
    </location>
</feature>
<protein>
    <recommendedName>
        <fullName evidence="5">HTH merR-type domain-containing protein</fullName>
    </recommendedName>
</protein>
<reference evidence="6 7" key="1">
    <citation type="journal article" date="2018" name="BMC Genomics">
        <title>Whole genome sequencing and function prediction of 133 gut anaerobes isolated from chicken caecum in pure cultures.</title>
        <authorList>
            <person name="Medvecky M."/>
            <person name="Cejkova D."/>
            <person name="Polansky O."/>
            <person name="Karasova D."/>
            <person name="Kubasova T."/>
            <person name="Cizek A."/>
            <person name="Rychlik I."/>
        </authorList>
    </citation>
    <scope>NUCLEOTIDE SEQUENCE [LARGE SCALE GENOMIC DNA]</scope>
    <source>
        <strain evidence="6 7">An13</strain>
    </source>
</reference>
<accession>A0A1Y4T2H5</accession>
<evidence type="ECO:0000313" key="7">
    <source>
        <dbReference type="Proteomes" id="UP000195305"/>
    </source>
</evidence>
<dbReference type="GO" id="GO:0003700">
    <property type="term" value="F:DNA-binding transcription factor activity"/>
    <property type="evidence" value="ECO:0007669"/>
    <property type="project" value="InterPro"/>
</dbReference>
<keyword evidence="2" id="KW-0238">DNA-binding</keyword>
<evidence type="ECO:0000256" key="1">
    <source>
        <dbReference type="ARBA" id="ARBA00023015"/>
    </source>
</evidence>